<gene>
    <name evidence="1" type="ORF">J4E00_15795</name>
</gene>
<name>A0ABS3QIA3_9BACT</name>
<comment type="caution">
    <text evidence="1">The sequence shown here is derived from an EMBL/GenBank/DDBJ whole genome shotgun (WGS) entry which is preliminary data.</text>
</comment>
<dbReference type="Proteomes" id="UP000664369">
    <property type="component" value="Unassembled WGS sequence"/>
</dbReference>
<evidence type="ECO:0000313" key="1">
    <source>
        <dbReference type="EMBL" id="MBO2010524.1"/>
    </source>
</evidence>
<proteinExistence type="predicted"/>
<protein>
    <submittedName>
        <fullName evidence="1">Uncharacterized protein</fullName>
    </submittedName>
</protein>
<accession>A0ABS3QIA3</accession>
<dbReference type="EMBL" id="JAGETZ010000007">
    <property type="protein sequence ID" value="MBO2010524.1"/>
    <property type="molecule type" value="Genomic_DNA"/>
</dbReference>
<dbReference type="RefSeq" id="WP_208176155.1">
    <property type="nucleotide sequence ID" value="NZ_JAGETZ010000007.1"/>
</dbReference>
<organism evidence="1 2">
    <name type="scientific">Hymenobacter negativus</name>
    <dbReference type="NCBI Taxonomy" id="2795026"/>
    <lineage>
        <taxon>Bacteria</taxon>
        <taxon>Pseudomonadati</taxon>
        <taxon>Bacteroidota</taxon>
        <taxon>Cytophagia</taxon>
        <taxon>Cytophagales</taxon>
        <taxon>Hymenobacteraceae</taxon>
        <taxon>Hymenobacter</taxon>
    </lineage>
</organism>
<evidence type="ECO:0000313" key="2">
    <source>
        <dbReference type="Proteomes" id="UP000664369"/>
    </source>
</evidence>
<reference evidence="1 2" key="1">
    <citation type="submission" date="2021-03" db="EMBL/GenBank/DDBJ databases">
        <authorList>
            <person name="Kim M.K."/>
        </authorList>
    </citation>
    <scope>NUCLEOTIDE SEQUENCE [LARGE SCALE GENOMIC DNA]</scope>
    <source>
        <strain evidence="1 2">BT442</strain>
    </source>
</reference>
<dbReference type="PROSITE" id="PS51257">
    <property type="entry name" value="PROKAR_LIPOPROTEIN"/>
    <property type="match status" value="1"/>
</dbReference>
<sequence>MNRTFCWLFYLWASLVAGCQSDPLPEATIKHRYVWGVARAHLVVPDTSIYHLVGYLARHPVIRWEQGDGIAPFRYGRVMFDCQGRGYNCGPELLPGELTKLYQAGVLTAADTSFILLQRQQSHDFRLEAARLPGCTLVPVDSLLAMRERYVDFQRWTIQRYGHSIYGVSLPFFSKNGQVAILQISYRCGFLCAEYFTVVMRRHNDQWYLVKIISTAQS</sequence>
<keyword evidence="2" id="KW-1185">Reference proteome</keyword>